<dbReference type="VEuPathDB" id="MicrosporidiaDB:NCER_100043"/>
<dbReference type="Proteomes" id="UP000034350">
    <property type="component" value="Unassembled WGS sequence"/>
</dbReference>
<dbReference type="AlphaFoldDB" id="A0A0F9WFU8"/>
<dbReference type="InterPro" id="IPR030395">
    <property type="entry name" value="GP_PDE_dom"/>
</dbReference>
<dbReference type="RefSeq" id="XP_024331342.1">
    <property type="nucleotide sequence ID" value="XM_024474144.1"/>
</dbReference>
<dbReference type="InterPro" id="IPR051578">
    <property type="entry name" value="GDPD"/>
</dbReference>
<evidence type="ECO:0000313" key="3">
    <source>
        <dbReference type="EMBL" id="KKO75600.1"/>
    </source>
</evidence>
<dbReference type="Gene3D" id="3.20.20.190">
    <property type="entry name" value="Phosphatidylinositol (PI) phosphodiesterase"/>
    <property type="match status" value="1"/>
</dbReference>
<dbReference type="EMBL" id="JPQZ01000016">
    <property type="protein sequence ID" value="KKO75600.1"/>
    <property type="molecule type" value="Genomic_DNA"/>
</dbReference>
<dbReference type="GeneID" id="36319053"/>
<dbReference type="Pfam" id="PF03009">
    <property type="entry name" value="GDPD"/>
    <property type="match status" value="1"/>
</dbReference>
<dbReference type="VEuPathDB" id="MicrosporidiaDB:AAJ76_1600016664"/>
<comment type="caution">
    <text evidence="3">The sequence shown here is derived from an EMBL/GenBank/DDBJ whole genome shotgun (WGS) entry which is preliminary data.</text>
</comment>
<evidence type="ECO:0000256" key="1">
    <source>
        <dbReference type="ARBA" id="ARBA00022801"/>
    </source>
</evidence>
<protein>
    <submittedName>
        <fullName evidence="3">Glycerophosphoryldiester phosphodiesterase</fullName>
    </submittedName>
</protein>
<evidence type="ECO:0000259" key="2">
    <source>
        <dbReference type="PROSITE" id="PS51704"/>
    </source>
</evidence>
<dbReference type="InterPro" id="IPR017946">
    <property type="entry name" value="PLC-like_Pdiesterase_TIM-brl"/>
</dbReference>
<keyword evidence="4" id="KW-1185">Reference proteome</keyword>
<dbReference type="CDD" id="cd08556">
    <property type="entry name" value="GDPD"/>
    <property type="match status" value="1"/>
</dbReference>
<feature type="domain" description="GP-PDE" evidence="2">
    <location>
        <begin position="30"/>
        <end position="292"/>
    </location>
</feature>
<dbReference type="PROSITE" id="PS51704">
    <property type="entry name" value="GP_PDE"/>
    <property type="match status" value="1"/>
</dbReference>
<sequence>MKSIINLEDVTIATFRGEANHFDFTDETVLNIIGHRGVGQNTSHVLENTVESFNMAFDKVEWVELDVQLIQNSVPIVHHDTLFFNKEEYCYFSENKDKIYKENDKLLPQTLDYVLKNIIKGGKINLEIKYPLFQDSLYLNLLNTKEDGDSPLLKYFNAALQYDKQKYYLDYDVPTLIDSILNVIYLNNFRNIIFSSFSPSVLLNLKTRVPQARILLLIDVYLEELVDFCLKVDLSGIVFKFDCLNEEKIRKLTKVIDVYVYNVKTRHDYDFCMKMGIKGVITDYINDLLSENDA</sequence>
<evidence type="ECO:0000313" key="4">
    <source>
        <dbReference type="Proteomes" id="UP000034350"/>
    </source>
</evidence>
<gene>
    <name evidence="3" type="ORF">AAJ76_1600016664</name>
</gene>
<dbReference type="OrthoDB" id="197419at2759"/>
<dbReference type="VEuPathDB" id="MicrosporidiaDB:G9O61_00g004260"/>
<dbReference type="PANTHER" id="PTHR22958:SF1">
    <property type="entry name" value="GLYCEROPHOSPHOCHOLINE PHOSPHODIESTERASE GPCPD1"/>
    <property type="match status" value="1"/>
</dbReference>
<dbReference type="GO" id="GO:0046475">
    <property type="term" value="P:glycerophospholipid catabolic process"/>
    <property type="evidence" value="ECO:0007669"/>
    <property type="project" value="TreeGrafter"/>
</dbReference>
<accession>A0A0F9WFU8</accession>
<proteinExistence type="predicted"/>
<name>A0A0F9WFU8_9MICR</name>
<reference evidence="3 4" key="1">
    <citation type="journal article" date="2015" name="Environ. Microbiol.">
        <title>Genome analyses suggest the presence of polyploidy and recent human-driven expansions in eight global populations of the honeybee pathogen Nosema ceranae.</title>
        <authorList>
            <person name="Pelin A."/>
            <person name="Selman M."/>
            <person name="Aris-Brosou S."/>
            <person name="Farinelli L."/>
            <person name="Corradi N."/>
        </authorList>
    </citation>
    <scope>NUCLEOTIDE SEQUENCE [LARGE SCALE GENOMIC DNA]</scope>
    <source>
        <strain evidence="3 4">PA08 1199</strain>
    </source>
</reference>
<keyword evidence="1" id="KW-0378">Hydrolase</keyword>
<dbReference type="GO" id="GO:0008081">
    <property type="term" value="F:phosphoric diester hydrolase activity"/>
    <property type="evidence" value="ECO:0007669"/>
    <property type="project" value="InterPro"/>
</dbReference>
<dbReference type="SUPFAM" id="SSF51695">
    <property type="entry name" value="PLC-like phosphodiesterases"/>
    <property type="match status" value="1"/>
</dbReference>
<dbReference type="PANTHER" id="PTHR22958">
    <property type="entry name" value="GLYCEROPHOSPHORYL DIESTER PHOSPHODIESTERASE"/>
    <property type="match status" value="1"/>
</dbReference>
<organism evidence="3 4">
    <name type="scientific">Vairimorpha ceranae</name>
    <dbReference type="NCBI Taxonomy" id="40302"/>
    <lineage>
        <taxon>Eukaryota</taxon>
        <taxon>Fungi</taxon>
        <taxon>Fungi incertae sedis</taxon>
        <taxon>Microsporidia</taxon>
        <taxon>Nosematidae</taxon>
        <taxon>Vairimorpha</taxon>
    </lineage>
</organism>